<evidence type="ECO:0000313" key="1">
    <source>
        <dbReference type="EMBL" id="CAE7386632.1"/>
    </source>
</evidence>
<organism evidence="1 2">
    <name type="scientific">Symbiodinium natans</name>
    <dbReference type="NCBI Taxonomy" id="878477"/>
    <lineage>
        <taxon>Eukaryota</taxon>
        <taxon>Sar</taxon>
        <taxon>Alveolata</taxon>
        <taxon>Dinophyceae</taxon>
        <taxon>Suessiales</taxon>
        <taxon>Symbiodiniaceae</taxon>
        <taxon>Symbiodinium</taxon>
    </lineage>
</organism>
<dbReference type="OrthoDB" id="435812at2759"/>
<proteinExistence type="predicted"/>
<name>A0A812QAI7_9DINO</name>
<evidence type="ECO:0000313" key="2">
    <source>
        <dbReference type="Proteomes" id="UP000604046"/>
    </source>
</evidence>
<comment type="caution">
    <text evidence="1">The sequence shown here is derived from an EMBL/GenBank/DDBJ whole genome shotgun (WGS) entry which is preliminary data.</text>
</comment>
<gene>
    <name evidence="1" type="ORF">SNAT2548_LOCUS21084</name>
</gene>
<keyword evidence="2" id="KW-1185">Reference proteome</keyword>
<dbReference type="EMBL" id="CAJNDS010002235">
    <property type="protein sequence ID" value="CAE7386632.1"/>
    <property type="molecule type" value="Genomic_DNA"/>
</dbReference>
<accession>A0A812QAI7</accession>
<reference evidence="1" key="1">
    <citation type="submission" date="2021-02" db="EMBL/GenBank/DDBJ databases">
        <authorList>
            <person name="Dougan E. K."/>
            <person name="Rhodes N."/>
            <person name="Thang M."/>
            <person name="Chan C."/>
        </authorList>
    </citation>
    <scope>NUCLEOTIDE SEQUENCE</scope>
</reference>
<protein>
    <submittedName>
        <fullName evidence="1">Uncharacterized protein</fullName>
    </submittedName>
</protein>
<sequence>MDDRPPSLRGWMQSLQAWMSKHNCRPSWNSVDVEERKQSRRLTHGLALLQAGKLNAAEADWLRRCERARDWLTSLGMWLRDHRRLPKKRAACQEEKLMYSRWTKAQAHLRNDKLSLLEAQILKDAAARLTLREGMDDRSPSLRGWMQSLQAWMSKHNCRPSWNGADVEERKQSRRLAHGLALLQAGKLNAAEAKWLRRCEKPAIRSWLTCLAAWVRYFERRPRASAQAEDEKLQWRSWNEAARAFSRGKLSPPERQLFVDSQEWLEEVRG</sequence>
<dbReference type="AlphaFoldDB" id="A0A812QAI7"/>
<dbReference type="Proteomes" id="UP000604046">
    <property type="component" value="Unassembled WGS sequence"/>
</dbReference>